<dbReference type="Pfam" id="PF00591">
    <property type="entry name" value="Glycos_transf_3"/>
    <property type="match status" value="1"/>
</dbReference>
<dbReference type="PANTHER" id="PTHR43285">
    <property type="entry name" value="ANTHRANILATE PHOSPHORIBOSYLTRANSFERASE"/>
    <property type="match status" value="1"/>
</dbReference>
<dbReference type="SUPFAM" id="SSF52418">
    <property type="entry name" value="Nucleoside phosphorylase/phosphoribosyltransferase catalytic domain"/>
    <property type="match status" value="1"/>
</dbReference>
<evidence type="ECO:0000313" key="7">
    <source>
        <dbReference type="Proteomes" id="UP000185557"/>
    </source>
</evidence>
<reference evidence="6 7" key="1">
    <citation type="submission" date="2016-11" db="EMBL/GenBank/DDBJ databases">
        <title>Draft Genome Sequences of Nine Cyanobacterial Strains from Diverse Habitats.</title>
        <authorList>
            <person name="Zhu T."/>
            <person name="Hou S."/>
            <person name="Lu X."/>
            <person name="Hess W.R."/>
        </authorList>
    </citation>
    <scope>NUCLEOTIDE SEQUENCE [LARGE SCALE GENOMIC DNA]</scope>
    <source>
        <strain evidence="6 7">NIES-30</strain>
    </source>
</reference>
<evidence type="ECO:0000256" key="1">
    <source>
        <dbReference type="ARBA" id="ARBA00022676"/>
    </source>
</evidence>
<evidence type="ECO:0000256" key="2">
    <source>
        <dbReference type="ARBA" id="ARBA00022679"/>
    </source>
</evidence>
<dbReference type="FunFam" id="3.40.1030.10:FF:000010">
    <property type="entry name" value="Anthranilate phosphoribosyltransferase"/>
    <property type="match status" value="1"/>
</dbReference>
<evidence type="ECO:0000259" key="5">
    <source>
        <dbReference type="Pfam" id="PF02885"/>
    </source>
</evidence>
<dbReference type="Proteomes" id="UP000185557">
    <property type="component" value="Unassembled WGS sequence"/>
</dbReference>
<dbReference type="GO" id="GO:0000162">
    <property type="term" value="P:L-tryptophan biosynthetic process"/>
    <property type="evidence" value="ECO:0007669"/>
    <property type="project" value="InterPro"/>
</dbReference>
<dbReference type="GO" id="GO:0004048">
    <property type="term" value="F:anthranilate phosphoribosyltransferase activity"/>
    <property type="evidence" value="ECO:0007669"/>
    <property type="project" value="InterPro"/>
</dbReference>
<dbReference type="AlphaFoldDB" id="A0A1U7J675"/>
<dbReference type="Gene3D" id="1.20.970.10">
    <property type="entry name" value="Transferase, Pyrimidine Nucleoside Phosphorylase, Chain C"/>
    <property type="match status" value="1"/>
</dbReference>
<evidence type="ECO:0000259" key="4">
    <source>
        <dbReference type="Pfam" id="PF00591"/>
    </source>
</evidence>
<dbReference type="Gene3D" id="3.40.1030.10">
    <property type="entry name" value="Nucleoside phosphorylase/phosphoribosyltransferase catalytic domain"/>
    <property type="match status" value="1"/>
</dbReference>
<dbReference type="InterPro" id="IPR035902">
    <property type="entry name" value="Nuc_phospho_transferase"/>
</dbReference>
<name>A0A1U7J675_9CYAN</name>
<gene>
    <name evidence="6" type="ORF">NIES30_09945</name>
</gene>
<keyword evidence="1" id="KW-0328">Glycosyltransferase</keyword>
<evidence type="ECO:0008006" key="8">
    <source>
        <dbReference type="Google" id="ProtNLM"/>
    </source>
</evidence>
<feature type="domain" description="Glycosyl transferase family 3" evidence="4">
    <location>
        <begin position="101"/>
        <end position="337"/>
    </location>
</feature>
<sequence length="360" mass="38885">MSHEFRDLLKQVGSGSHTSRALTRAEAEAATRLMLTQTATPAQIGAFMIAHRIKRPTVDELAGTLDAYEKLGPTMPAIAPDSAYSRRALVLSCPYDGRSRTAPVTPITALVLAAAGVPVMMHGGDRMPTKEGIPLIELWGQLGMDLRPHSLEQAHTLLNRTGIGFIYLPQHFPLAQGLVPYREQIGKRPPFATVELLWSPYAGPHTLAMGFVHPPTEEFAKGTFALRGQTDWITVKGLEGSCDLARGRTAIVGVNHPGQTERLLLHPRDYGFESDDVELGDEGTLGDRLLDVLSGNPSELAKTALWNAGFYLWQGGAADSLEAGLAQAHDIIATGDAMAKLNELRLQAASLNQPLAYSRS</sequence>
<dbReference type="EMBL" id="MRCG01000006">
    <property type="protein sequence ID" value="OKH48346.1"/>
    <property type="molecule type" value="Genomic_DNA"/>
</dbReference>
<dbReference type="SUPFAM" id="SSF47648">
    <property type="entry name" value="Nucleoside phosphorylase/phosphoribosyltransferase N-terminal domain"/>
    <property type="match status" value="1"/>
</dbReference>
<evidence type="ECO:0000313" key="6">
    <source>
        <dbReference type="EMBL" id="OKH48346.1"/>
    </source>
</evidence>
<comment type="caution">
    <text evidence="6">The sequence shown here is derived from an EMBL/GenBank/DDBJ whole genome shotgun (WGS) entry which is preliminary data.</text>
</comment>
<keyword evidence="3" id="KW-0057">Aromatic amino acid biosynthesis</keyword>
<dbReference type="InterPro" id="IPR000312">
    <property type="entry name" value="Glycosyl_Trfase_fam3"/>
</dbReference>
<protein>
    <recommendedName>
        <fullName evidence="8">Anthranilate phosphoribosyltransferase</fullName>
    </recommendedName>
</protein>
<dbReference type="InterPro" id="IPR005940">
    <property type="entry name" value="Anthranilate_Pribosyl_Tfrase"/>
</dbReference>
<accession>A0A1U7J675</accession>
<keyword evidence="3" id="KW-0028">Amino-acid biosynthesis</keyword>
<dbReference type="InterPro" id="IPR036320">
    <property type="entry name" value="Glycosyl_Trfase_fam3_N_dom_sf"/>
</dbReference>
<dbReference type="GO" id="GO:0005829">
    <property type="term" value="C:cytosol"/>
    <property type="evidence" value="ECO:0007669"/>
    <property type="project" value="TreeGrafter"/>
</dbReference>
<dbReference type="STRING" id="549789.NIES30_09945"/>
<dbReference type="RefSeq" id="WP_073608275.1">
    <property type="nucleotide sequence ID" value="NZ_MRCG01000006.1"/>
</dbReference>
<dbReference type="NCBIfam" id="NF005635">
    <property type="entry name" value="PRK07394.1"/>
    <property type="match status" value="1"/>
</dbReference>
<dbReference type="Pfam" id="PF02885">
    <property type="entry name" value="Glycos_trans_3N"/>
    <property type="match status" value="1"/>
</dbReference>
<feature type="domain" description="Glycosyl transferase family 3 N-terminal" evidence="5">
    <location>
        <begin position="6"/>
        <end position="68"/>
    </location>
</feature>
<evidence type="ECO:0000256" key="3">
    <source>
        <dbReference type="ARBA" id="ARBA00023141"/>
    </source>
</evidence>
<keyword evidence="2" id="KW-0808">Transferase</keyword>
<dbReference type="InterPro" id="IPR017459">
    <property type="entry name" value="Glycosyl_Trfase_fam3_N_dom"/>
</dbReference>
<keyword evidence="7" id="KW-1185">Reference proteome</keyword>
<dbReference type="OrthoDB" id="9926at2"/>
<dbReference type="PANTHER" id="PTHR43285:SF3">
    <property type="entry name" value="SLL1634 PROTEIN"/>
    <property type="match status" value="1"/>
</dbReference>
<proteinExistence type="predicted"/>
<organism evidence="6 7">
    <name type="scientific">Phormidium tenue NIES-30</name>
    <dbReference type="NCBI Taxonomy" id="549789"/>
    <lineage>
        <taxon>Bacteria</taxon>
        <taxon>Bacillati</taxon>
        <taxon>Cyanobacteriota</taxon>
        <taxon>Cyanophyceae</taxon>
        <taxon>Oscillatoriophycideae</taxon>
        <taxon>Oscillatoriales</taxon>
        <taxon>Oscillatoriaceae</taxon>
        <taxon>Phormidium</taxon>
    </lineage>
</organism>